<keyword evidence="4" id="KW-1185">Reference proteome</keyword>
<comment type="caution">
    <text evidence="3">The sequence shown here is derived from an EMBL/GenBank/DDBJ whole genome shotgun (WGS) entry which is preliminary data.</text>
</comment>
<dbReference type="Proteomes" id="UP000301737">
    <property type="component" value="Unassembled WGS sequence"/>
</dbReference>
<accession>A0A4C2E610</accession>
<dbReference type="InterPro" id="IPR001683">
    <property type="entry name" value="PX_dom"/>
</dbReference>
<dbReference type="InterPro" id="IPR036871">
    <property type="entry name" value="PX_dom_sf"/>
</dbReference>
<dbReference type="InterPro" id="IPR024554">
    <property type="entry name" value="LEC1-like_C"/>
</dbReference>
<feature type="region of interest" description="Disordered" evidence="1">
    <location>
        <begin position="351"/>
        <end position="414"/>
    </location>
</feature>
<gene>
    <name evidence="3" type="ORF">ZYGM_003461</name>
</gene>
<dbReference type="InterPro" id="IPR024555">
    <property type="entry name" value="PX-associated"/>
</dbReference>
<dbReference type="SMART" id="SM00312">
    <property type="entry name" value="PX"/>
    <property type="match status" value="1"/>
</dbReference>
<dbReference type="OrthoDB" id="2117459at2759"/>
<protein>
    <recommendedName>
        <fullName evidence="2">PX domain-containing protein</fullName>
    </recommendedName>
</protein>
<reference evidence="3 4" key="1">
    <citation type="submission" date="2019-01" db="EMBL/GenBank/DDBJ databases">
        <title>Draft Genome Sequencing of Zygosaccharomyces mellis Ca-7.</title>
        <authorList>
            <person name="Shiwa Y."/>
            <person name="Kanesaki Y."/>
            <person name="Ishige T."/>
            <person name="Mura K."/>
            <person name="Hori T."/>
            <person name="Tamura T."/>
        </authorList>
    </citation>
    <scope>NUCLEOTIDE SEQUENCE [LARGE SCALE GENOMIC DNA]</scope>
    <source>
        <strain evidence="3 4">Ca-7</strain>
    </source>
</reference>
<dbReference type="AlphaFoldDB" id="A0A4C2E610"/>
<dbReference type="Pfam" id="PF12828">
    <property type="entry name" value="PXB"/>
    <property type="match status" value="1"/>
</dbReference>
<evidence type="ECO:0000256" key="1">
    <source>
        <dbReference type="SAM" id="MobiDB-lite"/>
    </source>
</evidence>
<dbReference type="GO" id="GO:0035091">
    <property type="term" value="F:phosphatidylinositol binding"/>
    <property type="evidence" value="ECO:0007669"/>
    <property type="project" value="InterPro"/>
</dbReference>
<proteinExistence type="predicted"/>
<dbReference type="SUPFAM" id="SSF64268">
    <property type="entry name" value="PX domain"/>
    <property type="match status" value="1"/>
</dbReference>
<dbReference type="Gene3D" id="3.30.1520.10">
    <property type="entry name" value="Phox-like domain"/>
    <property type="match status" value="1"/>
</dbReference>
<evidence type="ECO:0000259" key="2">
    <source>
        <dbReference type="PROSITE" id="PS50195"/>
    </source>
</evidence>
<dbReference type="Pfam" id="PF12825">
    <property type="entry name" value="DUF3818"/>
    <property type="match status" value="1"/>
</dbReference>
<name>A0A4C2E610_9SACH</name>
<dbReference type="PANTHER" id="PTHR47185:SF1">
    <property type="entry name" value="PX DOMAIN-CONTAINING PROTEIN YPR097W"/>
    <property type="match status" value="1"/>
</dbReference>
<organism evidence="3 4">
    <name type="scientific">Zygosaccharomyces mellis</name>
    <dbReference type="NCBI Taxonomy" id="42258"/>
    <lineage>
        <taxon>Eukaryota</taxon>
        <taxon>Fungi</taxon>
        <taxon>Dikarya</taxon>
        <taxon>Ascomycota</taxon>
        <taxon>Saccharomycotina</taxon>
        <taxon>Saccharomycetes</taxon>
        <taxon>Saccharomycetales</taxon>
        <taxon>Saccharomycetaceae</taxon>
        <taxon>Zygosaccharomyces</taxon>
    </lineage>
</organism>
<feature type="compositionally biased region" description="Low complexity" evidence="1">
    <location>
        <begin position="390"/>
        <end position="404"/>
    </location>
</feature>
<sequence length="1019" mass="116253">MSVVLTPTEEHYLKRELLKRQLNQEFQALNDPLALRKFGFPFSSEDPNKSAKSSKGKSLKRIIPIGSSVHKNDGDGMDNYLNSDTQFPMLNYVLEEIVMPFPLLSKDLAMDEEFWQKKVQVFYEHFQSLGFSGSFDREEATKRKRIATKLNKAILLLFNSGIGASREIEYYKDDKFQLQDEKIKKSTKAGEISMPTRENLKNYVTSEPVWINSWDVNVIAAVPDSIIFGKSDSAKTRSVSISNDPGVSTPRKEKRGYPNWMKPKFYMSSGSSSFFSKLSISDSGSKLSKNETFFLLRIKRESNSEKTIFTAKSYDDFKKLAHQLKNEFPGKKLPHLPQKTKKSISVMTQVDNTESADMSKGKVPETQKEKTVESMGIDSPATPNMPAFPASESEASSVADDSASTDIGDLDEFHDASDMKNNHLIGERMRTLLRQYLRSLCGDKEISCSLNFSNFLTCAPLDEDLFSNELLEDIKHRELVDVSNLENQVKFQKLALTKSVELQDAMKEFKTSLLKDDSYLLSLFGEFKVKTKVSELSPLLQSFVEWCKVYVSSTIYQVFLGDDGGYEFYTQVKRLHKLMPYSIMAQIMRFTNPMGIMKGMMDLFMAQPFGGQSLLQTMFSTVLADDLRGQEKTIHELEHRILNEADDAQDVIQCLKKCIFDNEDGKIVDMDRVHNEADSMMIPSCLVLLLKSTETGVITGSMVADVIESYTAWKSLKNLPQDQITPDLESDALYFSHVKELLQLYIRERDKRLMKKMWQDPELSQLLRSILTLIYEPMVRIFKVARVDIALKNFEKFMNDLVKLIDEIHNGKYGLSSQFNVVESISNLLTKHQDAFINFIHEVYIHDAEGIFEGFITWIVGIVRILQRSKFGGPEGRIDFNALLQKSAVDAALVKQEVAQVIKRKQEARAIYSELLEAKVLKEENSLQNTGKLLEKKWKQVSSLVMPSNGESFGINDGELVDLDLDASDYENLKHEDDIELERKYRKILEKQVDIHEIEKFGDETFASELKALLFQNVL</sequence>
<dbReference type="EMBL" id="BIMX01000008">
    <property type="protein sequence ID" value="GCE99193.1"/>
    <property type="molecule type" value="Genomic_DNA"/>
</dbReference>
<dbReference type="PROSITE" id="PS50195">
    <property type="entry name" value="PX"/>
    <property type="match status" value="1"/>
</dbReference>
<evidence type="ECO:0000313" key="4">
    <source>
        <dbReference type="Proteomes" id="UP000301737"/>
    </source>
</evidence>
<dbReference type="PANTHER" id="PTHR47185">
    <property type="entry name" value="PX DOMAIN-CONTAINING PROTEIN YPR097W"/>
    <property type="match status" value="1"/>
</dbReference>
<dbReference type="Pfam" id="PF00787">
    <property type="entry name" value="PX"/>
    <property type="match status" value="1"/>
</dbReference>
<evidence type="ECO:0000313" key="3">
    <source>
        <dbReference type="EMBL" id="GCE99193.1"/>
    </source>
</evidence>
<dbReference type="InterPro" id="IPR047168">
    <property type="entry name" value="LEC1-like"/>
</dbReference>
<feature type="domain" description="PX" evidence="2">
    <location>
        <begin position="272"/>
        <end position="463"/>
    </location>
</feature>
<feature type="compositionally biased region" description="Basic and acidic residues" evidence="1">
    <location>
        <begin position="357"/>
        <end position="372"/>
    </location>
</feature>